<dbReference type="EMBL" id="GGEC01038977">
    <property type="protein sequence ID" value="MBX19461.1"/>
    <property type="molecule type" value="Transcribed_RNA"/>
</dbReference>
<proteinExistence type="predicted"/>
<organism evidence="1">
    <name type="scientific">Rhizophora mucronata</name>
    <name type="common">Asiatic mangrove</name>
    <dbReference type="NCBI Taxonomy" id="61149"/>
    <lineage>
        <taxon>Eukaryota</taxon>
        <taxon>Viridiplantae</taxon>
        <taxon>Streptophyta</taxon>
        <taxon>Embryophyta</taxon>
        <taxon>Tracheophyta</taxon>
        <taxon>Spermatophyta</taxon>
        <taxon>Magnoliopsida</taxon>
        <taxon>eudicotyledons</taxon>
        <taxon>Gunneridae</taxon>
        <taxon>Pentapetalae</taxon>
        <taxon>rosids</taxon>
        <taxon>fabids</taxon>
        <taxon>Malpighiales</taxon>
        <taxon>Rhizophoraceae</taxon>
        <taxon>Rhizophora</taxon>
    </lineage>
</organism>
<sequence length="56" mass="6207">MASINRVSPICCGIHAWVMRWRQSISVSIIELPSVVCSTPLIGKIESKLQNAKNKI</sequence>
<dbReference type="AlphaFoldDB" id="A0A2P2LNB1"/>
<reference evidence="1" key="1">
    <citation type="submission" date="2018-02" db="EMBL/GenBank/DDBJ databases">
        <title>Rhizophora mucronata_Transcriptome.</title>
        <authorList>
            <person name="Meera S.P."/>
            <person name="Sreeshan A."/>
            <person name="Augustine A."/>
        </authorList>
    </citation>
    <scope>NUCLEOTIDE SEQUENCE</scope>
    <source>
        <tissue evidence="1">Leaf</tissue>
    </source>
</reference>
<evidence type="ECO:0000313" key="1">
    <source>
        <dbReference type="EMBL" id="MBX19461.1"/>
    </source>
</evidence>
<accession>A0A2P2LNB1</accession>
<protein>
    <submittedName>
        <fullName evidence="1">Uncharacterized protein</fullName>
    </submittedName>
</protein>
<name>A0A2P2LNB1_RHIMU</name>